<dbReference type="InterPro" id="IPR016181">
    <property type="entry name" value="Acyl_CoA_acyltransferase"/>
</dbReference>
<dbReference type="EMBL" id="LSRX01001000">
    <property type="protein sequence ID" value="OLP85015.1"/>
    <property type="molecule type" value="Genomic_DNA"/>
</dbReference>
<comment type="caution">
    <text evidence="1">The sequence shown here is derived from an EMBL/GenBank/DDBJ whole genome shotgun (WGS) entry which is preliminary data.</text>
</comment>
<organism evidence="1 2">
    <name type="scientific">Symbiodinium microadriaticum</name>
    <name type="common">Dinoflagellate</name>
    <name type="synonym">Zooxanthella microadriatica</name>
    <dbReference type="NCBI Taxonomy" id="2951"/>
    <lineage>
        <taxon>Eukaryota</taxon>
        <taxon>Sar</taxon>
        <taxon>Alveolata</taxon>
        <taxon>Dinophyceae</taxon>
        <taxon>Suessiales</taxon>
        <taxon>Symbiodiniaceae</taxon>
        <taxon>Symbiodinium</taxon>
    </lineage>
</organism>
<proteinExistence type="predicted"/>
<gene>
    <name evidence="1" type="ORF">AK812_SmicGene34043</name>
</gene>
<dbReference type="SUPFAM" id="SSF55729">
    <property type="entry name" value="Acyl-CoA N-acyltransferases (Nat)"/>
    <property type="match status" value="1"/>
</dbReference>
<reference evidence="1 2" key="1">
    <citation type="submission" date="2016-02" db="EMBL/GenBank/DDBJ databases">
        <title>Genome analysis of coral dinoflagellate symbionts highlights evolutionary adaptations to a symbiotic lifestyle.</title>
        <authorList>
            <person name="Aranda M."/>
            <person name="Li Y."/>
            <person name="Liew Y.J."/>
            <person name="Baumgarten S."/>
            <person name="Simakov O."/>
            <person name="Wilson M."/>
            <person name="Piel J."/>
            <person name="Ashoor H."/>
            <person name="Bougouffa S."/>
            <person name="Bajic V.B."/>
            <person name="Ryu T."/>
            <person name="Ravasi T."/>
            <person name="Bayer T."/>
            <person name="Micklem G."/>
            <person name="Kim H."/>
            <person name="Bhak J."/>
            <person name="Lajeunesse T.C."/>
            <person name="Voolstra C.R."/>
        </authorList>
    </citation>
    <scope>NUCLEOTIDE SEQUENCE [LARGE SCALE GENOMIC DNA]</scope>
    <source>
        <strain evidence="1 2">CCMP2467</strain>
    </source>
</reference>
<name>A0A1Q9CQ37_SYMMI</name>
<sequence length="79" mass="8947">MVYTSPPHRRRGYAAALVTKIGAALTKQGERRMIHDPTLDFALPRGKVNDQRKTLCHIAREAAPEERREYAALAYATLR</sequence>
<dbReference type="AlphaFoldDB" id="A0A1Q9CQ37"/>
<evidence type="ECO:0000313" key="1">
    <source>
        <dbReference type="EMBL" id="OLP85015.1"/>
    </source>
</evidence>
<keyword evidence="2" id="KW-1185">Reference proteome</keyword>
<evidence type="ECO:0000313" key="2">
    <source>
        <dbReference type="Proteomes" id="UP000186817"/>
    </source>
</evidence>
<protein>
    <submittedName>
        <fullName evidence="1">Uncharacterized protein</fullName>
    </submittedName>
</protein>
<dbReference type="Proteomes" id="UP000186817">
    <property type="component" value="Unassembled WGS sequence"/>
</dbReference>
<dbReference type="Gene3D" id="3.40.630.30">
    <property type="match status" value="1"/>
</dbReference>
<accession>A0A1Q9CQ37</accession>